<gene>
    <name evidence="9" type="ORF">AB840_09000</name>
</gene>
<dbReference type="FunFam" id="3.40.50.300:FF:000016">
    <property type="entry name" value="Oligopeptide ABC transporter ATP-binding component"/>
    <property type="match status" value="1"/>
</dbReference>
<dbReference type="GO" id="GO:0015833">
    <property type="term" value="P:peptide transport"/>
    <property type="evidence" value="ECO:0007669"/>
    <property type="project" value="InterPro"/>
</dbReference>
<dbReference type="GO" id="GO:0016887">
    <property type="term" value="F:ATP hydrolysis activity"/>
    <property type="evidence" value="ECO:0007669"/>
    <property type="project" value="InterPro"/>
</dbReference>
<dbReference type="AlphaFoldDB" id="A0A0J6WS18"/>
<dbReference type="EMBL" id="LEKT01000027">
    <property type="protein sequence ID" value="KMO86295.1"/>
    <property type="molecule type" value="Genomic_DNA"/>
</dbReference>
<dbReference type="NCBIfam" id="TIGR01727">
    <property type="entry name" value="oligo_HPY"/>
    <property type="match status" value="1"/>
</dbReference>
<sequence>MIKENSLEIRHLSLSFDTAAGEIEAIRDISLSLHHGEILALVGESGCGKSVLCRSVLKLLPRFARIKQGNIFVKGMDITKYTEKQMQELRGTILSMVFQNPLTTLNPSMSMGAQLREAICRRQKLSRQAADTRAAELLQLVGIDHGMQRLTLLPQAFSGGQRQRCALAIALASDPEVLLADEPTTALDVTVQMQILDLLKDVRRQTGLSIVFVTHDLGVAARLADRVGIMYAGKLVEIGTADEIFYDSRHPYTWGLLSALPSAVEQGQRLKAIEGMPPDMLCPPRGDAFADRNPYALNIDYEEAPPFFEISPTHQAATWLLDKRAPCVVPPLCCRQREL</sequence>
<dbReference type="Pfam" id="PF08352">
    <property type="entry name" value="oligo_HPY"/>
    <property type="match status" value="1"/>
</dbReference>
<name>A0A0J6WS18_9FIRM</name>
<accession>A0A0J6WS18</accession>
<evidence type="ECO:0000313" key="9">
    <source>
        <dbReference type="EMBL" id="KMO86295.1"/>
    </source>
</evidence>
<dbReference type="SUPFAM" id="SSF52540">
    <property type="entry name" value="P-loop containing nucleoside triphosphate hydrolases"/>
    <property type="match status" value="1"/>
</dbReference>
<dbReference type="InterPro" id="IPR003439">
    <property type="entry name" value="ABC_transporter-like_ATP-bd"/>
</dbReference>
<dbReference type="GO" id="GO:0005886">
    <property type="term" value="C:plasma membrane"/>
    <property type="evidence" value="ECO:0007669"/>
    <property type="project" value="UniProtKB-SubCell"/>
</dbReference>
<keyword evidence="5" id="KW-0547">Nucleotide-binding</keyword>
<dbReference type="CDD" id="cd03257">
    <property type="entry name" value="ABC_NikE_OppD_transporters"/>
    <property type="match status" value="1"/>
</dbReference>
<comment type="similarity">
    <text evidence="2">Belongs to the ABC transporter superfamily.</text>
</comment>
<dbReference type="InterPro" id="IPR003593">
    <property type="entry name" value="AAA+_ATPase"/>
</dbReference>
<dbReference type="SMART" id="SM00382">
    <property type="entry name" value="AAA"/>
    <property type="match status" value="1"/>
</dbReference>
<reference evidence="9 10" key="1">
    <citation type="submission" date="2015-06" db="EMBL/GenBank/DDBJ databases">
        <title>Draft genome sequence of beer spoilage bacterium Megasphaera cerevisiae type strain 20462.</title>
        <authorList>
            <person name="Kutumbaka K."/>
            <person name="Pasmowitz J."/>
            <person name="Mategko J."/>
            <person name="Reyes D."/>
            <person name="Friedrich A."/>
            <person name="Han S."/>
            <person name="Martens-Habbena W."/>
            <person name="Neal-McKinney J."/>
            <person name="Janagama H.K."/>
            <person name="Nadala C."/>
            <person name="Samadpour M."/>
        </authorList>
    </citation>
    <scope>NUCLEOTIDE SEQUENCE [LARGE SCALE GENOMIC DNA]</scope>
    <source>
        <strain evidence="9 10">DSM 20462</strain>
    </source>
</reference>
<dbReference type="Proteomes" id="UP000036503">
    <property type="component" value="Unassembled WGS sequence"/>
</dbReference>
<evidence type="ECO:0000256" key="7">
    <source>
        <dbReference type="ARBA" id="ARBA00023136"/>
    </source>
</evidence>
<dbReference type="InterPro" id="IPR027417">
    <property type="entry name" value="P-loop_NTPase"/>
</dbReference>
<dbReference type="Gene3D" id="3.40.50.300">
    <property type="entry name" value="P-loop containing nucleotide triphosphate hydrolases"/>
    <property type="match status" value="1"/>
</dbReference>
<feature type="domain" description="ABC transporter" evidence="8">
    <location>
        <begin position="9"/>
        <end position="257"/>
    </location>
</feature>
<dbReference type="OrthoDB" id="9806285at2"/>
<evidence type="ECO:0000256" key="5">
    <source>
        <dbReference type="ARBA" id="ARBA00022741"/>
    </source>
</evidence>
<keyword evidence="4" id="KW-1003">Cell membrane</keyword>
<evidence type="ECO:0000256" key="2">
    <source>
        <dbReference type="ARBA" id="ARBA00005417"/>
    </source>
</evidence>
<proteinExistence type="inferred from homology"/>
<dbReference type="PANTHER" id="PTHR43297">
    <property type="entry name" value="OLIGOPEPTIDE TRANSPORT ATP-BINDING PROTEIN APPD"/>
    <property type="match status" value="1"/>
</dbReference>
<keyword evidence="7" id="KW-0472">Membrane</keyword>
<dbReference type="PANTHER" id="PTHR43297:SF2">
    <property type="entry name" value="DIPEPTIDE TRANSPORT ATP-BINDING PROTEIN DPPD"/>
    <property type="match status" value="1"/>
</dbReference>
<keyword evidence="3" id="KW-0813">Transport</keyword>
<evidence type="ECO:0000256" key="6">
    <source>
        <dbReference type="ARBA" id="ARBA00022840"/>
    </source>
</evidence>
<dbReference type="PROSITE" id="PS50893">
    <property type="entry name" value="ABC_TRANSPORTER_2"/>
    <property type="match status" value="1"/>
</dbReference>
<evidence type="ECO:0000313" key="10">
    <source>
        <dbReference type="Proteomes" id="UP000036503"/>
    </source>
</evidence>
<protein>
    <submittedName>
        <fullName evidence="9">Peptide ABC transporter ATP-binding protein</fullName>
    </submittedName>
</protein>
<dbReference type="InterPro" id="IPR050388">
    <property type="entry name" value="ABC_Ni/Peptide_Import"/>
</dbReference>
<comment type="subcellular location">
    <subcellularLocation>
        <location evidence="1">Cell membrane</location>
        <topology evidence="1">Peripheral membrane protein</topology>
    </subcellularLocation>
</comment>
<dbReference type="GO" id="GO:0005524">
    <property type="term" value="F:ATP binding"/>
    <property type="evidence" value="ECO:0007669"/>
    <property type="project" value="UniProtKB-KW"/>
</dbReference>
<keyword evidence="6 9" id="KW-0067">ATP-binding</keyword>
<dbReference type="Pfam" id="PF00005">
    <property type="entry name" value="ABC_tran"/>
    <property type="match status" value="1"/>
</dbReference>
<evidence type="ECO:0000259" key="8">
    <source>
        <dbReference type="PROSITE" id="PS50893"/>
    </source>
</evidence>
<evidence type="ECO:0000256" key="4">
    <source>
        <dbReference type="ARBA" id="ARBA00022475"/>
    </source>
</evidence>
<dbReference type="InterPro" id="IPR013563">
    <property type="entry name" value="Oligopep_ABC_C"/>
</dbReference>
<keyword evidence="10" id="KW-1185">Reference proteome</keyword>
<organism evidence="9 10">
    <name type="scientific">Megasphaera cerevisiae DSM 20462</name>
    <dbReference type="NCBI Taxonomy" id="1122219"/>
    <lineage>
        <taxon>Bacteria</taxon>
        <taxon>Bacillati</taxon>
        <taxon>Bacillota</taxon>
        <taxon>Negativicutes</taxon>
        <taxon>Veillonellales</taxon>
        <taxon>Veillonellaceae</taxon>
        <taxon>Megasphaera</taxon>
    </lineage>
</organism>
<dbReference type="RefSeq" id="WP_048514505.1">
    <property type="nucleotide sequence ID" value="NZ_LEKT01000027.1"/>
</dbReference>
<evidence type="ECO:0000256" key="3">
    <source>
        <dbReference type="ARBA" id="ARBA00022448"/>
    </source>
</evidence>
<dbReference type="InParanoid" id="A0A0J6WS18"/>
<dbReference type="STRING" id="39029.BSR42_08885"/>
<comment type="caution">
    <text evidence="9">The sequence shown here is derived from an EMBL/GenBank/DDBJ whole genome shotgun (WGS) entry which is preliminary data.</text>
</comment>
<evidence type="ECO:0000256" key="1">
    <source>
        <dbReference type="ARBA" id="ARBA00004202"/>
    </source>
</evidence>
<dbReference type="PATRIC" id="fig|1122219.3.peg.1504"/>